<sequence>MNTLKTNFGFHGILLHFIYVSRFKKTKKDISTPLARKTKFFLAGGGANLYQNPSFPFISLGNKWERRGAKRPLSRLRLPTFHNYSCSCEKWGGERGMQLLTLPQSILLLA</sequence>
<organism evidence="1">
    <name type="scientific">Morchella brunnea</name>
    <dbReference type="NCBI Taxonomy" id="1174671"/>
    <lineage>
        <taxon>Eukaryota</taxon>
        <taxon>Fungi</taxon>
        <taxon>Dikarya</taxon>
        <taxon>Ascomycota</taxon>
        <taxon>Pezizomycotina</taxon>
        <taxon>Pezizomycetes</taxon>
        <taxon>Pezizales</taxon>
        <taxon>Morchellaceae</taxon>
        <taxon>Morchella</taxon>
    </lineage>
</organism>
<name>A0A8K1I813_9PEZI</name>
<evidence type="ECO:0000313" key="1">
    <source>
        <dbReference type="EMBL" id="UBU98561.1"/>
    </source>
</evidence>
<accession>A0A8K1I813</accession>
<protein>
    <submittedName>
        <fullName evidence="1">Uncharacterized protein</fullName>
    </submittedName>
</protein>
<reference evidence="1" key="1">
    <citation type="submission" date="2021-01" db="EMBL/GenBank/DDBJ databases">
        <authorList>
            <person name="Sun H.-H."/>
            <person name="Zhang S."/>
            <person name="Zhang Y.-J."/>
        </authorList>
    </citation>
    <scope>NUCLEOTIDE SEQUENCE</scope>
    <source>
        <strain evidence="1">CMM1</strain>
    </source>
</reference>
<gene>
    <name evidence="1" type="primary">orf110B</name>
</gene>
<geneLocation type="mitochondrion" evidence="1"/>
<dbReference type="AlphaFoldDB" id="A0A8K1I813"/>
<keyword evidence="1" id="KW-0496">Mitochondrion</keyword>
<dbReference type="GeneID" id="68665221"/>
<proteinExistence type="predicted"/>
<dbReference type="RefSeq" id="YP_010218724.1">
    <property type="nucleotide sequence ID" value="NC_058917.1"/>
</dbReference>
<dbReference type="EMBL" id="MW538937">
    <property type="protein sequence ID" value="UBU98561.1"/>
    <property type="molecule type" value="Genomic_DNA"/>
</dbReference>